<proteinExistence type="predicted"/>
<name>A0ABU2N4K3_9PSEU</name>
<reference evidence="3" key="1">
    <citation type="submission" date="2023-07" db="EMBL/GenBank/DDBJ databases">
        <title>30 novel species of actinomycetes from the DSMZ collection.</title>
        <authorList>
            <person name="Nouioui I."/>
        </authorList>
    </citation>
    <scope>NUCLEOTIDE SEQUENCE [LARGE SCALE GENOMIC DNA]</scope>
    <source>
        <strain evidence="3">DSM 45834</strain>
    </source>
</reference>
<dbReference type="EMBL" id="JAVREJ010000002">
    <property type="protein sequence ID" value="MDT0348661.1"/>
    <property type="molecule type" value="Genomic_DNA"/>
</dbReference>
<dbReference type="RefSeq" id="WP_311554587.1">
    <property type="nucleotide sequence ID" value="NZ_JAVREJ010000002.1"/>
</dbReference>
<evidence type="ECO:0008006" key="4">
    <source>
        <dbReference type="Google" id="ProtNLM"/>
    </source>
</evidence>
<organism evidence="2 3">
    <name type="scientific">Pseudonocardia charpentierae</name>
    <dbReference type="NCBI Taxonomy" id="3075545"/>
    <lineage>
        <taxon>Bacteria</taxon>
        <taxon>Bacillati</taxon>
        <taxon>Actinomycetota</taxon>
        <taxon>Actinomycetes</taxon>
        <taxon>Pseudonocardiales</taxon>
        <taxon>Pseudonocardiaceae</taxon>
        <taxon>Pseudonocardia</taxon>
    </lineage>
</organism>
<keyword evidence="3" id="KW-1185">Reference proteome</keyword>
<protein>
    <recommendedName>
        <fullName evidence="4">Excreted virulence factor EspC, type VII ESX diderm</fullName>
    </recommendedName>
</protein>
<comment type="caution">
    <text evidence="2">The sequence shown here is derived from an EMBL/GenBank/DDBJ whole genome shotgun (WGS) entry which is preliminary data.</text>
</comment>
<sequence>MTSSGRPELQRARDWSSAFAAALDAAGAEVGDLARRLAAGWPDAHGRGWSERLQVLRHTLADDADAAVRLGQAVERATDEPIGPAAAGPRLGGIAARRADDERGVRIPRLDDPPGG</sequence>
<gene>
    <name evidence="2" type="ORF">RM445_03900</name>
</gene>
<feature type="compositionally biased region" description="Basic and acidic residues" evidence="1">
    <location>
        <begin position="97"/>
        <end position="116"/>
    </location>
</feature>
<accession>A0ABU2N4K3</accession>
<evidence type="ECO:0000256" key="1">
    <source>
        <dbReference type="SAM" id="MobiDB-lite"/>
    </source>
</evidence>
<evidence type="ECO:0000313" key="2">
    <source>
        <dbReference type="EMBL" id="MDT0348661.1"/>
    </source>
</evidence>
<feature type="region of interest" description="Disordered" evidence="1">
    <location>
        <begin position="79"/>
        <end position="116"/>
    </location>
</feature>
<dbReference type="Proteomes" id="UP001183202">
    <property type="component" value="Unassembled WGS sequence"/>
</dbReference>
<evidence type="ECO:0000313" key="3">
    <source>
        <dbReference type="Proteomes" id="UP001183202"/>
    </source>
</evidence>